<name>A0A9D1W7U3_9SPHI</name>
<dbReference type="InterPro" id="IPR011856">
    <property type="entry name" value="tRNA_endonuc-like_dom_sf"/>
</dbReference>
<dbReference type="AlphaFoldDB" id="A0A9D1W7U3"/>
<gene>
    <name evidence="3" type="ORF">H9853_02910</name>
</gene>
<dbReference type="PANTHER" id="PTHR30547:SF5">
    <property type="entry name" value="NUCLEASE YHCG-RELATED"/>
    <property type="match status" value="1"/>
</dbReference>
<dbReference type="Pfam" id="PF17761">
    <property type="entry name" value="DUF1016_N"/>
    <property type="match status" value="1"/>
</dbReference>
<dbReference type="Proteomes" id="UP000824156">
    <property type="component" value="Unassembled WGS sequence"/>
</dbReference>
<evidence type="ECO:0000313" key="3">
    <source>
        <dbReference type="EMBL" id="HIX53952.1"/>
    </source>
</evidence>
<reference evidence="3" key="1">
    <citation type="journal article" date="2021" name="PeerJ">
        <title>Extensive microbial diversity within the chicken gut microbiome revealed by metagenomics and culture.</title>
        <authorList>
            <person name="Gilroy R."/>
            <person name="Ravi A."/>
            <person name="Getino M."/>
            <person name="Pursley I."/>
            <person name="Horton D.L."/>
            <person name="Alikhan N.F."/>
            <person name="Baker D."/>
            <person name="Gharbi K."/>
            <person name="Hall N."/>
            <person name="Watson M."/>
            <person name="Adriaenssens E.M."/>
            <person name="Foster-Nyarko E."/>
            <person name="Jarju S."/>
            <person name="Secka A."/>
            <person name="Antonio M."/>
            <person name="Oren A."/>
            <person name="Chaudhuri R.R."/>
            <person name="La Ragione R."/>
            <person name="Hildebrand F."/>
            <person name="Pallen M.J."/>
        </authorList>
    </citation>
    <scope>NUCLEOTIDE SEQUENCE</scope>
    <source>
        <strain evidence="3">1719</strain>
    </source>
</reference>
<feature type="domain" description="YhcG PDDEXK nuclease" evidence="1">
    <location>
        <begin position="197"/>
        <end position="349"/>
    </location>
</feature>
<feature type="domain" description="YhcG N-terminal" evidence="2">
    <location>
        <begin position="7"/>
        <end position="176"/>
    </location>
</feature>
<proteinExistence type="predicted"/>
<dbReference type="PANTHER" id="PTHR30547">
    <property type="entry name" value="UNCHARACTERIZED PROTEIN YHCG-RELATED"/>
    <property type="match status" value="1"/>
</dbReference>
<reference evidence="3" key="2">
    <citation type="submission" date="2021-04" db="EMBL/GenBank/DDBJ databases">
        <authorList>
            <person name="Gilroy R."/>
        </authorList>
    </citation>
    <scope>NUCLEOTIDE SEQUENCE</scope>
    <source>
        <strain evidence="3">1719</strain>
    </source>
</reference>
<dbReference type="GO" id="GO:0003676">
    <property type="term" value="F:nucleic acid binding"/>
    <property type="evidence" value="ECO:0007669"/>
    <property type="project" value="InterPro"/>
</dbReference>
<sequence length="361" mass="42210">MDKRFSDIIQLIQQSRNNAIKAVNIELINLYWNIGAYVKQKLTVAEWGDKTVNELADFIQKNNPELKGFNRAGLYRMIQFYETYAGTKFVATARTQIQNIEKQEAKIVATVGRQLQPQPQDIRKTILAQLSWSHHRTIFSRCKTEEEREFYLRMSIKENYSVRELDRQINASLFERVMLGKVNIASLPKDFSQDIMNAFKDSYVFEFLNLPEPHSESDLQKGLIKQMKNFILELGRDFIFIDEEHKVQVGNSDFYIDLVFYHRGLQCLVAFELKTEKFKPDHLGQLNFYLEALDRNVKKPHENPSIGILLCKDKENEVVEFALSRSLSPAMVAEYKTQLPDKKLLQQKLHEIFENSNTEDI</sequence>
<dbReference type="Pfam" id="PF06250">
    <property type="entry name" value="YhcG_C"/>
    <property type="match status" value="1"/>
</dbReference>
<accession>A0A9D1W7U3</accession>
<evidence type="ECO:0000259" key="1">
    <source>
        <dbReference type="Pfam" id="PF06250"/>
    </source>
</evidence>
<comment type="caution">
    <text evidence="3">The sequence shown here is derived from an EMBL/GenBank/DDBJ whole genome shotgun (WGS) entry which is preliminary data.</text>
</comment>
<protein>
    <submittedName>
        <fullName evidence="3">DUF1016 family protein</fullName>
    </submittedName>
</protein>
<organism evidence="3 4">
    <name type="scientific">Candidatus Sphingobacterium stercoripullorum</name>
    <dbReference type="NCBI Taxonomy" id="2838759"/>
    <lineage>
        <taxon>Bacteria</taxon>
        <taxon>Pseudomonadati</taxon>
        <taxon>Bacteroidota</taxon>
        <taxon>Sphingobacteriia</taxon>
        <taxon>Sphingobacteriales</taxon>
        <taxon>Sphingobacteriaceae</taxon>
        <taxon>Sphingobacterium</taxon>
    </lineage>
</organism>
<dbReference type="InterPro" id="IPR009362">
    <property type="entry name" value="YhcG_C"/>
</dbReference>
<dbReference type="Gene3D" id="3.40.1350.10">
    <property type="match status" value="1"/>
</dbReference>
<dbReference type="InterPro" id="IPR053148">
    <property type="entry name" value="PD-DEXK-like_domain"/>
</dbReference>
<dbReference type="EMBL" id="DXEZ01000080">
    <property type="protein sequence ID" value="HIX53952.1"/>
    <property type="molecule type" value="Genomic_DNA"/>
</dbReference>
<evidence type="ECO:0000259" key="2">
    <source>
        <dbReference type="Pfam" id="PF17761"/>
    </source>
</evidence>
<dbReference type="InterPro" id="IPR041527">
    <property type="entry name" value="YhcG_N"/>
</dbReference>
<evidence type="ECO:0000313" key="4">
    <source>
        <dbReference type="Proteomes" id="UP000824156"/>
    </source>
</evidence>